<feature type="transmembrane region" description="Helical" evidence="2">
    <location>
        <begin position="268"/>
        <end position="289"/>
    </location>
</feature>
<feature type="transmembrane region" description="Helical" evidence="2">
    <location>
        <begin position="350"/>
        <end position="378"/>
    </location>
</feature>
<organism evidence="3 4">
    <name type="scientific">Roseimaritima ulvae</name>
    <dbReference type="NCBI Taxonomy" id="980254"/>
    <lineage>
        <taxon>Bacteria</taxon>
        <taxon>Pseudomonadati</taxon>
        <taxon>Planctomycetota</taxon>
        <taxon>Planctomycetia</taxon>
        <taxon>Pirellulales</taxon>
        <taxon>Pirellulaceae</taxon>
        <taxon>Roseimaritima</taxon>
    </lineage>
</organism>
<keyword evidence="2" id="KW-1133">Transmembrane helix</keyword>
<feature type="transmembrane region" description="Helical" evidence="2">
    <location>
        <begin position="398"/>
        <end position="417"/>
    </location>
</feature>
<keyword evidence="2" id="KW-0812">Transmembrane</keyword>
<evidence type="ECO:0000313" key="4">
    <source>
        <dbReference type="Proteomes" id="UP000325286"/>
    </source>
</evidence>
<keyword evidence="4" id="KW-1185">Reference proteome</keyword>
<feature type="transmembrane region" description="Helical" evidence="2">
    <location>
        <begin position="230"/>
        <end position="256"/>
    </location>
</feature>
<feature type="transmembrane region" description="Helical" evidence="2">
    <location>
        <begin position="43"/>
        <end position="60"/>
    </location>
</feature>
<dbReference type="KEGG" id="rul:UC8_35120"/>
<protein>
    <submittedName>
        <fullName evidence="3">ABC-2 family transporter protein</fullName>
    </submittedName>
</protein>
<dbReference type="AlphaFoldDB" id="A0A5B9QU58"/>
<feature type="transmembrane region" description="Helical" evidence="2">
    <location>
        <begin position="158"/>
        <end position="183"/>
    </location>
</feature>
<reference evidence="3 4" key="1">
    <citation type="submission" date="2019-08" db="EMBL/GenBank/DDBJ databases">
        <title>Deep-cultivation of Planctomycetes and their phenomic and genomic characterization uncovers novel biology.</title>
        <authorList>
            <person name="Wiegand S."/>
            <person name="Jogler M."/>
            <person name="Boedeker C."/>
            <person name="Pinto D."/>
            <person name="Vollmers J."/>
            <person name="Rivas-Marin E."/>
            <person name="Kohn T."/>
            <person name="Peeters S.H."/>
            <person name="Heuer A."/>
            <person name="Rast P."/>
            <person name="Oberbeckmann S."/>
            <person name="Bunk B."/>
            <person name="Jeske O."/>
            <person name="Meyerdierks A."/>
            <person name="Storesund J.E."/>
            <person name="Kallscheuer N."/>
            <person name="Luecker S."/>
            <person name="Lage O.M."/>
            <person name="Pohl T."/>
            <person name="Merkel B.J."/>
            <person name="Hornburger P."/>
            <person name="Mueller R.-W."/>
            <person name="Bruemmer F."/>
            <person name="Labrenz M."/>
            <person name="Spormann A.M."/>
            <person name="Op den Camp H."/>
            <person name="Overmann J."/>
            <person name="Amann R."/>
            <person name="Jetten M.S.M."/>
            <person name="Mascher T."/>
            <person name="Medema M.H."/>
            <person name="Devos D.P."/>
            <person name="Kaster A.-K."/>
            <person name="Ovreas L."/>
            <person name="Rohde M."/>
            <person name="Galperin M.Y."/>
            <person name="Jogler C."/>
        </authorList>
    </citation>
    <scope>NUCLEOTIDE SEQUENCE [LARGE SCALE GENOMIC DNA]</scope>
    <source>
        <strain evidence="3 4">UC8</strain>
    </source>
</reference>
<accession>A0A5B9QU58</accession>
<feature type="transmembrane region" description="Helical" evidence="2">
    <location>
        <begin position="80"/>
        <end position="99"/>
    </location>
</feature>
<gene>
    <name evidence="3" type="ORF">UC8_35120</name>
</gene>
<feature type="compositionally biased region" description="Basic and acidic residues" evidence="1">
    <location>
        <begin position="523"/>
        <end position="535"/>
    </location>
</feature>
<dbReference type="Proteomes" id="UP000325286">
    <property type="component" value="Chromosome"/>
</dbReference>
<dbReference type="OrthoDB" id="5524691at2"/>
<name>A0A5B9QU58_9BACT</name>
<feature type="transmembrane region" description="Helical" evidence="2">
    <location>
        <begin position="190"/>
        <end position="210"/>
    </location>
</feature>
<evidence type="ECO:0000313" key="3">
    <source>
        <dbReference type="EMBL" id="QEG41489.1"/>
    </source>
</evidence>
<dbReference type="EMBL" id="CP042914">
    <property type="protein sequence ID" value="QEG41489.1"/>
    <property type="molecule type" value="Genomic_DNA"/>
</dbReference>
<evidence type="ECO:0000256" key="2">
    <source>
        <dbReference type="SAM" id="Phobius"/>
    </source>
</evidence>
<dbReference type="RefSeq" id="WP_068134980.1">
    <property type="nucleotide sequence ID" value="NZ_CP042914.1"/>
</dbReference>
<evidence type="ECO:0000256" key="1">
    <source>
        <dbReference type="SAM" id="MobiDB-lite"/>
    </source>
</evidence>
<feature type="transmembrane region" description="Helical" evidence="2">
    <location>
        <begin position="485"/>
        <end position="510"/>
    </location>
</feature>
<feature type="region of interest" description="Disordered" evidence="1">
    <location>
        <begin position="523"/>
        <end position="545"/>
    </location>
</feature>
<keyword evidence="2" id="KW-0472">Membrane</keyword>
<feature type="transmembrane region" description="Helical" evidence="2">
    <location>
        <begin position="132"/>
        <end position="152"/>
    </location>
</feature>
<feature type="transmembrane region" description="Helical" evidence="2">
    <location>
        <begin position="429"/>
        <end position="453"/>
    </location>
</feature>
<feature type="transmembrane region" description="Helical" evidence="2">
    <location>
        <begin position="309"/>
        <end position="329"/>
    </location>
</feature>
<sequence>MSEVPSPWIERLQKLEVRFEAVGDALNPILVKETRQALKSRQFLITFSLLLLASFGWSVAGSMLQMPNIYYTPSAPRLLVGYYFLLAVPMLFVVPLAAYRSLAAEIDDGTLELLRVTTLTPMQIVVGKLCSALLQMMIYFVTLIPCVAYAYALRGTDLPTLGVLLGLVLLAAIQMTVVGLFLAPLSSGRAGQLTALIALVAALLIVELYVGRQALELISQASVLSAWARAFLSFSGVALVACNSYVLLTAASALLAPACSNRSTKIRVALLIQQLAVCGLLGYAVIEVYGSASMAAMQVWFSMTLIEVVPWMGVGYAAYWLLVGSMMAAESPILTPRVRREMPRSFVGRALLTFLMPGSATGVVFAALAAGSALLFVWGGVWYLEPSQLPALVGIGRVSLAAFGYVCVFLVLTRWSAMALRRVTDFRPAVGLALLAILGLATSITPYSIYMLVNDFPSSPTYSNWQIMNWVWTLETVWEDRSRNYLHWGVFAIGNLMLLGHVVFLGPAVLPQHIPTPLRVEQERQRLSGQQRDEALPADPLAAEA</sequence>
<proteinExistence type="predicted"/>